<dbReference type="RefSeq" id="XP_021820690.1">
    <property type="nucleotide sequence ID" value="XM_021964998.1"/>
</dbReference>
<dbReference type="Gene3D" id="2.40.50.140">
    <property type="entry name" value="Nucleic acid-binding proteins"/>
    <property type="match status" value="1"/>
</dbReference>
<keyword evidence="1" id="KW-1185">Reference proteome</keyword>
<sequence>MVHNTRLETKCIENIRSSVICRANITHFDTRNGWWYKACPSCYKQLRTISHTDRLVCPKHNTKDQAPFPWFSVGLILEDASDETNAMIIVKAAQHLLGISYCHLVVEKGFTSQEEFPDAILRVRGQYKLYESNCIIKGEGLDLLCCALDKPADQCGEWFLVVCNKMDMLCTTIHYAYQNV</sequence>
<dbReference type="PANTHER" id="PTHR47165">
    <property type="entry name" value="OS03G0429900 PROTEIN"/>
    <property type="match status" value="1"/>
</dbReference>
<proteinExistence type="predicted"/>
<accession>A0A6P5SV10</accession>
<name>A0A6P5SV10_PRUAV</name>
<dbReference type="AlphaFoldDB" id="A0A6P5SV10"/>
<evidence type="ECO:0000313" key="2">
    <source>
        <dbReference type="RefSeq" id="XP_021820690.1"/>
    </source>
</evidence>
<dbReference type="PANTHER" id="PTHR47165:SF4">
    <property type="entry name" value="OS03G0429900 PROTEIN"/>
    <property type="match status" value="1"/>
</dbReference>
<dbReference type="InterPro" id="IPR012340">
    <property type="entry name" value="NA-bd_OB-fold"/>
</dbReference>
<gene>
    <name evidence="2" type="primary">LOC110762364</name>
</gene>
<reference evidence="2" key="1">
    <citation type="submission" date="2025-08" db="UniProtKB">
        <authorList>
            <consortium name="RefSeq"/>
        </authorList>
    </citation>
    <scope>IDENTIFICATION</scope>
</reference>
<dbReference type="Proteomes" id="UP000515124">
    <property type="component" value="Unplaced"/>
</dbReference>
<dbReference type="SUPFAM" id="SSF50249">
    <property type="entry name" value="Nucleic acid-binding proteins"/>
    <property type="match status" value="1"/>
</dbReference>
<dbReference type="KEGG" id="pavi:110762364"/>
<evidence type="ECO:0000313" key="1">
    <source>
        <dbReference type="Proteomes" id="UP000515124"/>
    </source>
</evidence>
<organism evidence="1 2">
    <name type="scientific">Prunus avium</name>
    <name type="common">Cherry</name>
    <name type="synonym">Cerasus avium</name>
    <dbReference type="NCBI Taxonomy" id="42229"/>
    <lineage>
        <taxon>Eukaryota</taxon>
        <taxon>Viridiplantae</taxon>
        <taxon>Streptophyta</taxon>
        <taxon>Embryophyta</taxon>
        <taxon>Tracheophyta</taxon>
        <taxon>Spermatophyta</taxon>
        <taxon>Magnoliopsida</taxon>
        <taxon>eudicotyledons</taxon>
        <taxon>Gunneridae</taxon>
        <taxon>Pentapetalae</taxon>
        <taxon>rosids</taxon>
        <taxon>fabids</taxon>
        <taxon>Rosales</taxon>
        <taxon>Rosaceae</taxon>
        <taxon>Amygdaloideae</taxon>
        <taxon>Amygdaleae</taxon>
        <taxon>Prunus</taxon>
    </lineage>
</organism>
<dbReference type="GeneID" id="110762364"/>
<protein>
    <submittedName>
        <fullName evidence="2">Uncharacterized protein LOC110762364</fullName>
    </submittedName>
</protein>